<keyword evidence="2" id="KW-1185">Reference proteome</keyword>
<dbReference type="Proteomes" id="UP001516400">
    <property type="component" value="Unassembled WGS sequence"/>
</dbReference>
<organism evidence="1 2">
    <name type="scientific">Cryptolaemus montrouzieri</name>
    <dbReference type="NCBI Taxonomy" id="559131"/>
    <lineage>
        <taxon>Eukaryota</taxon>
        <taxon>Metazoa</taxon>
        <taxon>Ecdysozoa</taxon>
        <taxon>Arthropoda</taxon>
        <taxon>Hexapoda</taxon>
        <taxon>Insecta</taxon>
        <taxon>Pterygota</taxon>
        <taxon>Neoptera</taxon>
        <taxon>Endopterygota</taxon>
        <taxon>Coleoptera</taxon>
        <taxon>Polyphaga</taxon>
        <taxon>Cucujiformia</taxon>
        <taxon>Coccinelloidea</taxon>
        <taxon>Coccinellidae</taxon>
        <taxon>Scymninae</taxon>
        <taxon>Scymnini</taxon>
        <taxon>Cryptolaemus</taxon>
    </lineage>
</organism>
<name>A0ABD2NRS8_9CUCU</name>
<comment type="caution">
    <text evidence="1">The sequence shown here is derived from an EMBL/GenBank/DDBJ whole genome shotgun (WGS) entry which is preliminary data.</text>
</comment>
<evidence type="ECO:0000313" key="2">
    <source>
        <dbReference type="Proteomes" id="UP001516400"/>
    </source>
</evidence>
<gene>
    <name evidence="1" type="ORF">HHI36_004408</name>
</gene>
<reference evidence="1 2" key="1">
    <citation type="journal article" date="2021" name="BMC Biol.">
        <title>Horizontally acquired antibacterial genes associated with adaptive radiation of ladybird beetles.</title>
        <authorList>
            <person name="Li H.S."/>
            <person name="Tang X.F."/>
            <person name="Huang Y.H."/>
            <person name="Xu Z.Y."/>
            <person name="Chen M.L."/>
            <person name="Du X.Y."/>
            <person name="Qiu B.Y."/>
            <person name="Chen P.T."/>
            <person name="Zhang W."/>
            <person name="Slipinski A."/>
            <person name="Escalona H.E."/>
            <person name="Waterhouse R.M."/>
            <person name="Zwick A."/>
            <person name="Pang H."/>
        </authorList>
    </citation>
    <scope>NUCLEOTIDE SEQUENCE [LARGE SCALE GENOMIC DNA]</scope>
    <source>
        <strain evidence="1">SYSU2018</strain>
    </source>
</reference>
<accession>A0ABD2NRS8</accession>
<protein>
    <submittedName>
        <fullName evidence="1">Uncharacterized protein</fullName>
    </submittedName>
</protein>
<dbReference type="AlphaFoldDB" id="A0ABD2NRS8"/>
<dbReference type="EMBL" id="JABFTP020000144">
    <property type="protein sequence ID" value="KAL3281192.1"/>
    <property type="molecule type" value="Genomic_DNA"/>
</dbReference>
<evidence type="ECO:0000313" key="1">
    <source>
        <dbReference type="EMBL" id="KAL3281192.1"/>
    </source>
</evidence>
<proteinExistence type="predicted"/>
<sequence length="106" mass="12809">MVLKLPHYKKLCVMGRINTEKFTIFSGDEGKQEKNRIVFMIHKKCRNGIVEFKKINGRISSLINQKRNRQCVINKCIRTRRGGKRKQNQFYYKLENEVKHVNRWRL</sequence>